<dbReference type="RefSeq" id="WP_067941370.1">
    <property type="nucleotide sequence ID" value="NZ_CP014228.1"/>
</dbReference>
<accession>A0A0X8JDX3</accession>
<evidence type="ECO:0000313" key="3">
    <source>
        <dbReference type="Proteomes" id="UP000065220"/>
    </source>
</evidence>
<dbReference type="STRING" id="111015.AXF14_05055"/>
<organism evidence="2 3">
    <name type="scientific">Actinomyces radicidentis</name>
    <dbReference type="NCBI Taxonomy" id="111015"/>
    <lineage>
        <taxon>Bacteria</taxon>
        <taxon>Bacillati</taxon>
        <taxon>Actinomycetota</taxon>
        <taxon>Actinomycetes</taxon>
        <taxon>Actinomycetales</taxon>
        <taxon>Actinomycetaceae</taxon>
        <taxon>Actinomyces</taxon>
    </lineage>
</organism>
<dbReference type="InterPro" id="IPR043797">
    <property type="entry name" value="MupG_N"/>
</dbReference>
<protein>
    <recommendedName>
        <fullName evidence="1">6-phospho-N-acetylmuramidase N-terminal domain-containing protein</fullName>
    </recommendedName>
</protein>
<dbReference type="PANTHER" id="PTHR38435">
    <property type="match status" value="1"/>
</dbReference>
<dbReference type="AlphaFoldDB" id="A0A0X8JDX3"/>
<proteinExistence type="predicted"/>
<dbReference type="InterPro" id="IPR008589">
    <property type="entry name" value="MupG"/>
</dbReference>
<gene>
    <name evidence="2" type="ORF">AXF14_05055</name>
</gene>
<dbReference type="SUPFAM" id="SSF51445">
    <property type="entry name" value="(Trans)glycosidases"/>
    <property type="match status" value="1"/>
</dbReference>
<dbReference type="KEGG" id="ard:AXF14_05055"/>
<evidence type="ECO:0000313" key="2">
    <source>
        <dbReference type="EMBL" id="AMD87075.1"/>
    </source>
</evidence>
<feature type="domain" description="6-phospho-N-acetylmuramidase N-terminal" evidence="1">
    <location>
        <begin position="4"/>
        <end position="208"/>
    </location>
</feature>
<evidence type="ECO:0000259" key="1">
    <source>
        <dbReference type="Pfam" id="PF19200"/>
    </source>
</evidence>
<dbReference type="Gene3D" id="3.20.20.70">
    <property type="entry name" value="Aldolase class I"/>
    <property type="match status" value="1"/>
</dbReference>
<name>A0A0X8JDX3_ACTRD</name>
<dbReference type="EMBL" id="CP014228">
    <property type="protein sequence ID" value="AMD87075.1"/>
    <property type="molecule type" value="Genomic_DNA"/>
</dbReference>
<reference evidence="3" key="1">
    <citation type="submission" date="2016-02" db="EMBL/GenBank/DDBJ databases">
        <authorList>
            <person name="Holder M.E."/>
            <person name="Ajami N.J."/>
            <person name="Petrosino J.F."/>
        </authorList>
    </citation>
    <scope>NUCLEOTIDE SEQUENCE [LARGE SCALE GENOMIC DNA]</scope>
    <source>
        <strain evidence="3">CCUG 36733</strain>
    </source>
</reference>
<dbReference type="InterPro" id="IPR017853">
    <property type="entry name" value="GH"/>
</dbReference>
<dbReference type="Proteomes" id="UP000065220">
    <property type="component" value="Chromosome"/>
</dbReference>
<keyword evidence="3" id="KW-1185">Reference proteome</keyword>
<dbReference type="Pfam" id="PF19200">
    <property type="entry name" value="MupG_N"/>
    <property type="match status" value="1"/>
</dbReference>
<dbReference type="InterPro" id="IPR013785">
    <property type="entry name" value="Aldolase_TIM"/>
</dbReference>
<sequence>MLLSVYATDDTAVRDAVLDQAAAQAERTLFTSLHMPEATDLAGWVGWLENAHCERGVSFWADVAPAAFDLLGYGPDDAGRLAGAGVVGLRLDYGYGPEEIGRIASATGLPVAVNASTAAAAEVDALQAVLGDAPDALVGWHNFYPRPGTGLTAEDLVRRSRLFTDRGLRVLAFVAGDVTHRAPLHLGLPTLEAHRHRNAYVCALELDALVPGVSVVGAEGVVAEQHLRWIADALPDGDDEPVLTLPVTDLQPGCDWLLDEWDLRPEAGPASRRLTGTRGRDLPAGTVPADALEAGSLQMDTLGRYSGEVHLMTATAPLDGQHLRLADVAAPYRSLLAHLDRFDRVRLVRA</sequence>
<dbReference type="PANTHER" id="PTHR38435:SF2">
    <property type="entry name" value="DUF871 DOMAIN-CONTAINING PROTEIN"/>
    <property type="match status" value="1"/>
</dbReference>